<evidence type="ECO:0008006" key="3">
    <source>
        <dbReference type="Google" id="ProtNLM"/>
    </source>
</evidence>
<keyword evidence="2" id="KW-1185">Reference proteome</keyword>
<dbReference type="EMBL" id="JAAMPI010000530">
    <property type="protein sequence ID" value="KAF4630634.1"/>
    <property type="molecule type" value="Genomic_DNA"/>
</dbReference>
<dbReference type="AlphaFoldDB" id="A0A8H4RIB8"/>
<dbReference type="InterPro" id="IPR011009">
    <property type="entry name" value="Kinase-like_dom_sf"/>
</dbReference>
<evidence type="ECO:0000313" key="2">
    <source>
        <dbReference type="Proteomes" id="UP000566819"/>
    </source>
</evidence>
<proteinExistence type="predicted"/>
<reference evidence="1 2" key="1">
    <citation type="submission" date="2020-03" db="EMBL/GenBank/DDBJ databases">
        <title>Draft Genome Sequence of Cudoniella acicularis.</title>
        <authorList>
            <person name="Buettner E."/>
            <person name="Kellner H."/>
        </authorList>
    </citation>
    <scope>NUCLEOTIDE SEQUENCE [LARGE SCALE GENOMIC DNA]</scope>
    <source>
        <strain evidence="1 2">DSM 108380</strain>
    </source>
</reference>
<dbReference type="OrthoDB" id="1668230at2759"/>
<dbReference type="SUPFAM" id="SSF56112">
    <property type="entry name" value="Protein kinase-like (PK-like)"/>
    <property type="match status" value="1"/>
</dbReference>
<comment type="caution">
    <text evidence="1">The sequence shown here is derived from an EMBL/GenBank/DDBJ whole genome shotgun (WGS) entry which is preliminary data.</text>
</comment>
<name>A0A8H4RIB8_9HELO</name>
<dbReference type="Proteomes" id="UP000566819">
    <property type="component" value="Unassembled WGS sequence"/>
</dbReference>
<accession>A0A8H4RIB8</accession>
<gene>
    <name evidence="1" type="ORF">G7Y89_g7504</name>
</gene>
<evidence type="ECO:0000313" key="1">
    <source>
        <dbReference type="EMBL" id="KAF4630634.1"/>
    </source>
</evidence>
<organism evidence="1 2">
    <name type="scientific">Cudoniella acicularis</name>
    <dbReference type="NCBI Taxonomy" id="354080"/>
    <lineage>
        <taxon>Eukaryota</taxon>
        <taxon>Fungi</taxon>
        <taxon>Dikarya</taxon>
        <taxon>Ascomycota</taxon>
        <taxon>Pezizomycotina</taxon>
        <taxon>Leotiomycetes</taxon>
        <taxon>Helotiales</taxon>
        <taxon>Tricladiaceae</taxon>
        <taxon>Cudoniella</taxon>
    </lineage>
</organism>
<sequence length="165" mass="19171">MLSRQQFPDYADKTKIDGYECLEHPPARYTKPAVITQLGLQLTEKDNLFALGTVLFEITICQQLYQDKTDSEIRDFFAKQIFPDLALIAVGVRLVIEKCWKGGYNSAEGFSRDMPMPQVKSRSITEDEHILYRNIHDEDIRKEFQMQHSLIERGNNELRDKISTL</sequence>
<protein>
    <recommendedName>
        <fullName evidence="3">Protein kinase domain-containing protein</fullName>
    </recommendedName>
</protein>